<dbReference type="Gene3D" id="3.30.420.40">
    <property type="match status" value="2"/>
</dbReference>
<proteinExistence type="predicted"/>
<evidence type="ECO:0000256" key="1">
    <source>
        <dbReference type="SAM" id="MobiDB-lite"/>
    </source>
</evidence>
<gene>
    <name evidence="3" type="ORF">GCM10017621_31440</name>
</gene>
<reference evidence="3" key="2">
    <citation type="submission" date="2023-01" db="EMBL/GenBank/DDBJ databases">
        <authorList>
            <person name="Sun Q."/>
            <person name="Evtushenko L."/>
        </authorList>
    </citation>
    <scope>NUCLEOTIDE SEQUENCE</scope>
    <source>
        <strain evidence="3">VKM B-1513</strain>
    </source>
</reference>
<comment type="caution">
    <text evidence="3">The sequence shown here is derived from an EMBL/GenBank/DDBJ whole genome shotgun (WGS) entry which is preliminary data.</text>
</comment>
<dbReference type="PANTHER" id="PTHR11735">
    <property type="entry name" value="TRNA N6-ADENOSINE THREONYLCARBAMOYLTRANSFERASE"/>
    <property type="match status" value="1"/>
</dbReference>
<dbReference type="InterPro" id="IPR022496">
    <property type="entry name" value="T6A_TsaB"/>
</dbReference>
<feature type="domain" description="Gcp-like" evidence="2">
    <location>
        <begin position="30"/>
        <end position="123"/>
    </location>
</feature>
<evidence type="ECO:0000313" key="3">
    <source>
        <dbReference type="EMBL" id="GLK53636.1"/>
    </source>
</evidence>
<dbReference type="GO" id="GO:0005829">
    <property type="term" value="C:cytosol"/>
    <property type="evidence" value="ECO:0007669"/>
    <property type="project" value="TreeGrafter"/>
</dbReference>
<evidence type="ECO:0000313" key="4">
    <source>
        <dbReference type="Proteomes" id="UP001143486"/>
    </source>
</evidence>
<protein>
    <submittedName>
        <fullName evidence="3">tRNA (Adenosine(37)-N6)-threonylcarbamoyltransferase complex dimerization subunit type 1 TsaB</fullName>
    </submittedName>
</protein>
<dbReference type="SUPFAM" id="SSF53067">
    <property type="entry name" value="Actin-like ATPase domain"/>
    <property type="match status" value="1"/>
</dbReference>
<reference evidence="3" key="1">
    <citation type="journal article" date="2014" name="Int. J. Syst. Evol. Microbiol.">
        <title>Complete genome sequence of Corynebacterium casei LMG S-19264T (=DSM 44701T), isolated from a smear-ripened cheese.</title>
        <authorList>
            <consortium name="US DOE Joint Genome Institute (JGI-PGF)"/>
            <person name="Walter F."/>
            <person name="Albersmeier A."/>
            <person name="Kalinowski J."/>
            <person name="Ruckert C."/>
        </authorList>
    </citation>
    <scope>NUCLEOTIDE SEQUENCE</scope>
    <source>
        <strain evidence="3">VKM B-1513</strain>
    </source>
</reference>
<dbReference type="InterPro" id="IPR043129">
    <property type="entry name" value="ATPase_NBD"/>
</dbReference>
<dbReference type="NCBIfam" id="TIGR03725">
    <property type="entry name" value="T6A_YeaZ"/>
    <property type="match status" value="1"/>
</dbReference>
<dbReference type="EMBL" id="BSFE01000012">
    <property type="protein sequence ID" value="GLK53636.1"/>
    <property type="molecule type" value="Genomic_DNA"/>
</dbReference>
<dbReference type="AlphaFoldDB" id="A0A9W6MQ62"/>
<accession>A0A9W6MQ62</accession>
<organism evidence="3 4">
    <name type="scientific">Maricaulis virginensis</name>
    <dbReference type="NCBI Taxonomy" id="144022"/>
    <lineage>
        <taxon>Bacteria</taxon>
        <taxon>Pseudomonadati</taxon>
        <taxon>Pseudomonadota</taxon>
        <taxon>Alphaproteobacteria</taxon>
        <taxon>Maricaulales</taxon>
        <taxon>Maricaulaceae</taxon>
        <taxon>Maricaulis</taxon>
    </lineage>
</organism>
<dbReference type="GO" id="GO:0002949">
    <property type="term" value="P:tRNA threonylcarbamoyladenosine modification"/>
    <property type="evidence" value="ECO:0007669"/>
    <property type="project" value="InterPro"/>
</dbReference>
<dbReference type="InterPro" id="IPR000905">
    <property type="entry name" value="Gcp-like_dom"/>
</dbReference>
<sequence>MTLLAIDTTGPDCAVALRADGRPDRVLCERIGRGHAERLAPMVQQILADAGLAPRELTRIGVTIGPGSFAGTRVGTAFARGLALATGAVAIGIGNLAVIARQLHDVRPLAVLHDARRGEVILQVWAGPEASGPQRLTVDAVPAHLEALGLSRLVLAGSGAPLVDPAGATVRDVRELDLHALLDLAAEADPAQAPASPFYARPPDAKLPGGIEPA</sequence>
<evidence type="ECO:0000259" key="2">
    <source>
        <dbReference type="Pfam" id="PF00814"/>
    </source>
</evidence>
<feature type="region of interest" description="Disordered" evidence="1">
    <location>
        <begin position="193"/>
        <end position="214"/>
    </location>
</feature>
<dbReference type="Proteomes" id="UP001143486">
    <property type="component" value="Unassembled WGS sequence"/>
</dbReference>
<dbReference type="RefSeq" id="WP_271187977.1">
    <property type="nucleotide sequence ID" value="NZ_BSFE01000012.1"/>
</dbReference>
<keyword evidence="4" id="KW-1185">Reference proteome</keyword>
<dbReference type="Pfam" id="PF00814">
    <property type="entry name" value="TsaD"/>
    <property type="match status" value="1"/>
</dbReference>
<name>A0A9W6MQ62_9PROT</name>
<dbReference type="PANTHER" id="PTHR11735:SF11">
    <property type="entry name" value="TRNA THREONYLCARBAMOYLADENOSINE BIOSYNTHESIS PROTEIN TSAB"/>
    <property type="match status" value="1"/>
</dbReference>